<feature type="transmembrane region" description="Helical" evidence="1">
    <location>
        <begin position="82"/>
        <end position="99"/>
    </location>
</feature>
<feature type="transmembrane region" description="Helical" evidence="1">
    <location>
        <begin position="132"/>
        <end position="149"/>
    </location>
</feature>
<keyword evidence="1" id="KW-0472">Membrane</keyword>
<evidence type="ECO:0000313" key="3">
    <source>
        <dbReference type="Proteomes" id="UP000613768"/>
    </source>
</evidence>
<comment type="caution">
    <text evidence="2">The sequence shown here is derived from an EMBL/GenBank/DDBJ whole genome shotgun (WGS) entry which is preliminary data.</text>
</comment>
<sequence length="253" mass="28105">MNAILCRNCGTLVADAYCPRCGQSARVGKLRLRELADQALDAVADWDGRLWKTLRGLITRPGQVCADYVDGRRQAYVPPLRFCLLALLANLLVGQLFVIEVDWSGSVSAERQEELQALFVEFRQLAADHSDWLALLGVPFLAWQYRLLMWGRQRNFAECGVFVLYITGQISVLAALLSPLKWLGAGPAGLVRFGFLLGLYYLGSRVFFDIGRPRAAMAAVLACLTTLLFSFFGLIALAAWQGKLQPFLEAFHS</sequence>
<dbReference type="InterPro" id="IPR022134">
    <property type="entry name" value="DUF3667"/>
</dbReference>
<gene>
    <name evidence="2" type="ORF">IFO71_12295</name>
</gene>
<keyword evidence="3" id="KW-1185">Reference proteome</keyword>
<feature type="transmembrane region" description="Helical" evidence="1">
    <location>
        <begin position="215"/>
        <end position="240"/>
    </location>
</feature>
<dbReference type="EMBL" id="JACYTR010000024">
    <property type="protein sequence ID" value="MBD8526519.1"/>
    <property type="molecule type" value="Genomic_DNA"/>
</dbReference>
<evidence type="ECO:0000313" key="2">
    <source>
        <dbReference type="EMBL" id="MBD8526519.1"/>
    </source>
</evidence>
<feature type="transmembrane region" description="Helical" evidence="1">
    <location>
        <begin position="156"/>
        <end position="176"/>
    </location>
</feature>
<reference evidence="2 3" key="1">
    <citation type="submission" date="2020-09" db="EMBL/GenBank/DDBJ databases">
        <title>Pseudoxanthomonas sp. CAU 1598 isolated from sand of Yaerae Beach.</title>
        <authorList>
            <person name="Kim W."/>
        </authorList>
    </citation>
    <scope>NUCLEOTIDE SEQUENCE [LARGE SCALE GENOMIC DNA]</scope>
    <source>
        <strain evidence="2 3">CAU 1598</strain>
    </source>
</reference>
<dbReference type="Proteomes" id="UP000613768">
    <property type="component" value="Unassembled WGS sequence"/>
</dbReference>
<name>A0AAW3ZLW3_9GAMM</name>
<accession>A0AAW3ZLW3</accession>
<keyword evidence="1" id="KW-1133">Transmembrane helix</keyword>
<protein>
    <submittedName>
        <fullName evidence="2">DUF3667 domain-containing protein</fullName>
    </submittedName>
</protein>
<organism evidence="2 3">
    <name type="scientific">Pseudomarimonas arenosa</name>
    <dbReference type="NCBI Taxonomy" id="2774145"/>
    <lineage>
        <taxon>Bacteria</taxon>
        <taxon>Pseudomonadati</taxon>
        <taxon>Pseudomonadota</taxon>
        <taxon>Gammaproteobacteria</taxon>
        <taxon>Lysobacterales</taxon>
        <taxon>Lysobacteraceae</taxon>
        <taxon>Pseudomarimonas</taxon>
    </lineage>
</organism>
<feature type="transmembrane region" description="Helical" evidence="1">
    <location>
        <begin position="182"/>
        <end position="203"/>
    </location>
</feature>
<proteinExistence type="predicted"/>
<dbReference type="Pfam" id="PF12412">
    <property type="entry name" value="DUF3667"/>
    <property type="match status" value="1"/>
</dbReference>
<dbReference type="RefSeq" id="WP_192029938.1">
    <property type="nucleotide sequence ID" value="NZ_JACYTR010000024.1"/>
</dbReference>
<keyword evidence="1" id="KW-0812">Transmembrane</keyword>
<evidence type="ECO:0000256" key="1">
    <source>
        <dbReference type="SAM" id="Phobius"/>
    </source>
</evidence>
<dbReference type="AlphaFoldDB" id="A0AAW3ZLW3"/>